<evidence type="ECO:0008006" key="3">
    <source>
        <dbReference type="Google" id="ProtNLM"/>
    </source>
</evidence>
<dbReference type="Gene3D" id="3.40.50.720">
    <property type="entry name" value="NAD(P)-binding Rossmann-like Domain"/>
    <property type="match status" value="1"/>
</dbReference>
<dbReference type="InterPro" id="IPR036291">
    <property type="entry name" value="NAD(P)-bd_dom_sf"/>
</dbReference>
<evidence type="ECO:0000313" key="2">
    <source>
        <dbReference type="Proteomes" id="UP000198211"/>
    </source>
</evidence>
<dbReference type="AlphaFoldDB" id="A0A225UEK9"/>
<evidence type="ECO:0000313" key="1">
    <source>
        <dbReference type="EMBL" id="OWY91350.1"/>
    </source>
</evidence>
<comment type="caution">
    <text evidence="1">The sequence shown here is derived from an EMBL/GenBank/DDBJ whole genome shotgun (WGS) entry which is preliminary data.</text>
</comment>
<dbReference type="EMBL" id="NBNE01020448">
    <property type="protein sequence ID" value="OWY91350.1"/>
    <property type="molecule type" value="Genomic_DNA"/>
</dbReference>
<dbReference type="Proteomes" id="UP000198211">
    <property type="component" value="Unassembled WGS sequence"/>
</dbReference>
<gene>
    <name evidence="1" type="ORF">PHMEG_00040104</name>
</gene>
<sequence length="119" mass="13760">MQSRLRLRTLNMINRSLSVGLHDTNIIFVTLNPGYVDTDMNKHQGVLKPSESAELMANIVANLPYRYGTLTHCIVHTSKVYEIDYFFSSWWLRNVVFHSSIDSAVHNFRPFSDQFAHSQ</sequence>
<accession>A0A225UEK9</accession>
<organism evidence="1 2">
    <name type="scientific">Phytophthora megakarya</name>
    <dbReference type="NCBI Taxonomy" id="4795"/>
    <lineage>
        <taxon>Eukaryota</taxon>
        <taxon>Sar</taxon>
        <taxon>Stramenopiles</taxon>
        <taxon>Oomycota</taxon>
        <taxon>Peronosporomycetes</taxon>
        <taxon>Peronosporales</taxon>
        <taxon>Peronosporaceae</taxon>
        <taxon>Phytophthora</taxon>
    </lineage>
</organism>
<proteinExistence type="predicted"/>
<keyword evidence="2" id="KW-1185">Reference proteome</keyword>
<name>A0A225UEK9_9STRA</name>
<dbReference type="SUPFAM" id="SSF51735">
    <property type="entry name" value="NAD(P)-binding Rossmann-fold domains"/>
    <property type="match status" value="1"/>
</dbReference>
<dbReference type="OrthoDB" id="68267at2759"/>
<protein>
    <recommendedName>
        <fullName evidence="3">Short chain dehydrogenase</fullName>
    </recommendedName>
</protein>
<reference evidence="2" key="1">
    <citation type="submission" date="2017-03" db="EMBL/GenBank/DDBJ databases">
        <title>Phytopthora megakarya and P. palmivora, two closely related causual agents of cacao black pod achieved similar genome size and gene model numbers by different mechanisms.</title>
        <authorList>
            <person name="Ali S."/>
            <person name="Shao J."/>
            <person name="Larry D.J."/>
            <person name="Kronmiller B."/>
            <person name="Shen D."/>
            <person name="Strem M.D."/>
            <person name="Melnick R.L."/>
            <person name="Guiltinan M.J."/>
            <person name="Tyler B.M."/>
            <person name="Meinhardt L.W."/>
            <person name="Bailey B.A."/>
        </authorList>
    </citation>
    <scope>NUCLEOTIDE SEQUENCE [LARGE SCALE GENOMIC DNA]</scope>
    <source>
        <strain evidence="2">zdho120</strain>
    </source>
</reference>